<dbReference type="KEGG" id="mpk:VL20_2627"/>
<evidence type="ECO:0000313" key="1">
    <source>
        <dbReference type="EMBL" id="AKV67697.1"/>
    </source>
</evidence>
<dbReference type="Proteomes" id="UP000068167">
    <property type="component" value="Chromosome"/>
</dbReference>
<name>A0A0K1S0M8_9CHRO</name>
<dbReference type="EMBL" id="CP011339">
    <property type="protein sequence ID" value="AKV67697.1"/>
    <property type="molecule type" value="Genomic_DNA"/>
</dbReference>
<dbReference type="AlphaFoldDB" id="A0A0K1S0M8"/>
<reference evidence="1 2" key="1">
    <citation type="journal article" date="2016" name="Stand. Genomic Sci.">
        <title>Complete genome sequence and genomic characterization of Microcystis panniformis FACHB 1757 by third-generation sequencing.</title>
        <authorList>
            <person name="Zhang J.Y."/>
            <person name="Guan R."/>
            <person name="Zhang H.J."/>
            <person name="Li H."/>
            <person name="Xiao P."/>
            <person name="Yu G.L."/>
            <person name="Du L."/>
            <person name="Cao D.M."/>
            <person name="Zhu B.C."/>
            <person name="Li R.H."/>
            <person name="Lu Z.H."/>
        </authorList>
    </citation>
    <scope>NUCLEOTIDE SEQUENCE [LARGE SCALE GENOMIC DNA]</scope>
    <source>
        <strain evidence="1 2">FACHB-1757</strain>
    </source>
</reference>
<gene>
    <name evidence="1" type="ORF">VL20_2627</name>
</gene>
<keyword evidence="2" id="KW-1185">Reference proteome</keyword>
<accession>A0A0K1S0M8</accession>
<dbReference type="Pfam" id="PF25734">
    <property type="entry name" value="RelB_like_antitoxin"/>
    <property type="match status" value="1"/>
</dbReference>
<organism evidence="1 2">
    <name type="scientific">Microcystis panniformis FACHB-1757</name>
    <dbReference type="NCBI Taxonomy" id="1638788"/>
    <lineage>
        <taxon>Bacteria</taxon>
        <taxon>Bacillati</taxon>
        <taxon>Cyanobacteriota</taxon>
        <taxon>Cyanophyceae</taxon>
        <taxon>Oscillatoriophycideae</taxon>
        <taxon>Chroococcales</taxon>
        <taxon>Microcystaceae</taxon>
        <taxon>Microcystis</taxon>
    </lineage>
</organism>
<protein>
    <submittedName>
        <fullName evidence="1">Uncharacterized protein</fullName>
    </submittedName>
</protein>
<dbReference type="RefSeq" id="WP_002786733.1">
    <property type="nucleotide sequence ID" value="NZ_CP011339.1"/>
</dbReference>
<evidence type="ECO:0000313" key="2">
    <source>
        <dbReference type="Proteomes" id="UP000068167"/>
    </source>
</evidence>
<dbReference type="InterPro" id="IPR057930">
    <property type="entry name" value="Antitoxin_put"/>
</dbReference>
<sequence length="65" mass="7463">MLEDQAQALKPIVKEVLHELLLQERETLTDVIYEVIEDMALAKAIEEGLHDENVSREEIFSLLAE</sequence>
<proteinExistence type="predicted"/>
<dbReference type="PATRIC" id="fig|1638788.3.peg.2635"/>